<sequence length="133" mass="13993">MSDVKINYAAIAEKMGPECTAKAIIHRIAKIKDTARKLDGGEAGAEAEGGNTPPTTPAKSPGSAKRRRSKATGVDGIDETDSPSAKKGKMSPRVKPKPRGKAQAPSGVKQEAADPEFTSVKKEELEEDSNDGY</sequence>
<protein>
    <submittedName>
        <fullName evidence="2">Uncharacterized protein</fullName>
    </submittedName>
</protein>
<gene>
    <name evidence="2" type="ORF">A1O3_05691</name>
</gene>
<evidence type="ECO:0000313" key="3">
    <source>
        <dbReference type="Proteomes" id="UP000019478"/>
    </source>
</evidence>
<dbReference type="HOGENOM" id="CLU_122468_0_0_1"/>
<reference evidence="2 3" key="1">
    <citation type="submission" date="2013-03" db="EMBL/GenBank/DDBJ databases">
        <title>The Genome Sequence of Capronia epimyces CBS 606.96.</title>
        <authorList>
            <consortium name="The Broad Institute Genomics Platform"/>
            <person name="Cuomo C."/>
            <person name="de Hoog S."/>
            <person name="Gorbushina A."/>
            <person name="Walker B."/>
            <person name="Young S.K."/>
            <person name="Zeng Q."/>
            <person name="Gargeya S."/>
            <person name="Fitzgerald M."/>
            <person name="Haas B."/>
            <person name="Abouelleil A."/>
            <person name="Allen A.W."/>
            <person name="Alvarado L."/>
            <person name="Arachchi H.M."/>
            <person name="Berlin A.M."/>
            <person name="Chapman S.B."/>
            <person name="Gainer-Dewar J."/>
            <person name="Goldberg J."/>
            <person name="Griggs A."/>
            <person name="Gujja S."/>
            <person name="Hansen M."/>
            <person name="Howarth C."/>
            <person name="Imamovic A."/>
            <person name="Ireland A."/>
            <person name="Larimer J."/>
            <person name="McCowan C."/>
            <person name="Murphy C."/>
            <person name="Pearson M."/>
            <person name="Poon T.W."/>
            <person name="Priest M."/>
            <person name="Roberts A."/>
            <person name="Saif S."/>
            <person name="Shea T."/>
            <person name="Sisk P."/>
            <person name="Sykes S."/>
            <person name="Wortman J."/>
            <person name="Nusbaum C."/>
            <person name="Birren B."/>
        </authorList>
    </citation>
    <scope>NUCLEOTIDE SEQUENCE [LARGE SCALE GENOMIC DNA]</scope>
    <source>
        <strain evidence="2 3">CBS 606.96</strain>
    </source>
</reference>
<dbReference type="GeneID" id="19169801"/>
<feature type="compositionally biased region" description="Basic residues" evidence="1">
    <location>
        <begin position="86"/>
        <end position="100"/>
    </location>
</feature>
<proteinExistence type="predicted"/>
<comment type="caution">
    <text evidence="2">The sequence shown here is derived from an EMBL/GenBank/DDBJ whole genome shotgun (WGS) entry which is preliminary data.</text>
</comment>
<evidence type="ECO:0000256" key="1">
    <source>
        <dbReference type="SAM" id="MobiDB-lite"/>
    </source>
</evidence>
<evidence type="ECO:0000313" key="2">
    <source>
        <dbReference type="EMBL" id="EXJ85016.1"/>
    </source>
</evidence>
<dbReference type="EMBL" id="AMGY01000004">
    <property type="protein sequence ID" value="EXJ85016.1"/>
    <property type="molecule type" value="Genomic_DNA"/>
</dbReference>
<dbReference type="RefSeq" id="XP_007734001.1">
    <property type="nucleotide sequence ID" value="XM_007735811.1"/>
</dbReference>
<dbReference type="AlphaFoldDB" id="W9Y704"/>
<name>W9Y704_9EURO</name>
<organism evidence="2 3">
    <name type="scientific">Capronia epimyces CBS 606.96</name>
    <dbReference type="NCBI Taxonomy" id="1182542"/>
    <lineage>
        <taxon>Eukaryota</taxon>
        <taxon>Fungi</taxon>
        <taxon>Dikarya</taxon>
        <taxon>Ascomycota</taxon>
        <taxon>Pezizomycotina</taxon>
        <taxon>Eurotiomycetes</taxon>
        <taxon>Chaetothyriomycetidae</taxon>
        <taxon>Chaetothyriales</taxon>
        <taxon>Herpotrichiellaceae</taxon>
        <taxon>Capronia</taxon>
    </lineage>
</organism>
<dbReference type="OrthoDB" id="5418867at2759"/>
<feature type="region of interest" description="Disordered" evidence="1">
    <location>
        <begin position="36"/>
        <end position="133"/>
    </location>
</feature>
<accession>W9Y704</accession>
<keyword evidence="3" id="KW-1185">Reference proteome</keyword>
<dbReference type="Proteomes" id="UP000019478">
    <property type="component" value="Unassembled WGS sequence"/>
</dbReference>